<dbReference type="PANTHER" id="PTHR46316:SF2">
    <property type="entry name" value="SNF1-RELATED PROTEIN KINASE REGULATORY SUBUNIT BETA-2"/>
    <property type="match status" value="1"/>
</dbReference>
<gene>
    <name evidence="2" type="ORF">KIW84_010108</name>
</gene>
<evidence type="ECO:0000313" key="3">
    <source>
        <dbReference type="Proteomes" id="UP001058974"/>
    </source>
</evidence>
<accession>A0A9D4YJ25</accession>
<sequence length="179" mass="19419">MVSCSSCCEANQHANGSSPNRAITRDPAHHQTPKPLNKFTKSTIQTKGVNKSLPFASLGFLDQFEIVHYDNANSAALCLQTNCTKAMIVLEDIENISGFEPPQSPTSSYDNSQPSFEDYAKEPPLVPPHFATVMLNVTSLSTDSVDDAAVIDDLITKVREVRVKSVTRIPDGANPVWAG</sequence>
<dbReference type="Proteomes" id="UP001058974">
    <property type="component" value="Chromosome 1"/>
</dbReference>
<dbReference type="SUPFAM" id="SSF160219">
    <property type="entry name" value="AMPKBI-like"/>
    <property type="match status" value="1"/>
</dbReference>
<feature type="compositionally biased region" description="Polar residues" evidence="1">
    <location>
        <begin position="11"/>
        <end position="21"/>
    </location>
</feature>
<proteinExistence type="predicted"/>
<dbReference type="InterPro" id="IPR043554">
    <property type="entry name" value="KINB"/>
</dbReference>
<protein>
    <submittedName>
        <fullName evidence="2">Uncharacterized protein</fullName>
    </submittedName>
</protein>
<reference evidence="2 3" key="1">
    <citation type="journal article" date="2022" name="Nat. Genet.">
        <title>Improved pea reference genome and pan-genome highlight genomic features and evolutionary characteristics.</title>
        <authorList>
            <person name="Yang T."/>
            <person name="Liu R."/>
            <person name="Luo Y."/>
            <person name="Hu S."/>
            <person name="Wang D."/>
            <person name="Wang C."/>
            <person name="Pandey M.K."/>
            <person name="Ge S."/>
            <person name="Xu Q."/>
            <person name="Li N."/>
            <person name="Li G."/>
            <person name="Huang Y."/>
            <person name="Saxena R.K."/>
            <person name="Ji Y."/>
            <person name="Li M."/>
            <person name="Yan X."/>
            <person name="He Y."/>
            <person name="Liu Y."/>
            <person name="Wang X."/>
            <person name="Xiang C."/>
            <person name="Varshney R.K."/>
            <person name="Ding H."/>
            <person name="Gao S."/>
            <person name="Zong X."/>
        </authorList>
    </citation>
    <scope>NUCLEOTIDE SEQUENCE [LARGE SCALE GENOMIC DNA]</scope>
    <source>
        <strain evidence="2 3">cv. Zhongwan 6</strain>
    </source>
</reference>
<name>A0A9D4YJ25_PEA</name>
<comment type="caution">
    <text evidence="2">The sequence shown here is derived from an EMBL/GenBank/DDBJ whole genome shotgun (WGS) entry which is preliminary data.</text>
</comment>
<evidence type="ECO:0000313" key="2">
    <source>
        <dbReference type="EMBL" id="KAI5440501.1"/>
    </source>
</evidence>
<dbReference type="Gramene" id="Psat01G0010800-T1">
    <property type="protein sequence ID" value="KAI5440501.1"/>
    <property type="gene ID" value="KIW84_010108"/>
</dbReference>
<organism evidence="2 3">
    <name type="scientific">Pisum sativum</name>
    <name type="common">Garden pea</name>
    <name type="synonym">Lathyrus oleraceus</name>
    <dbReference type="NCBI Taxonomy" id="3888"/>
    <lineage>
        <taxon>Eukaryota</taxon>
        <taxon>Viridiplantae</taxon>
        <taxon>Streptophyta</taxon>
        <taxon>Embryophyta</taxon>
        <taxon>Tracheophyta</taxon>
        <taxon>Spermatophyta</taxon>
        <taxon>Magnoliopsida</taxon>
        <taxon>eudicotyledons</taxon>
        <taxon>Gunneridae</taxon>
        <taxon>Pentapetalae</taxon>
        <taxon>rosids</taxon>
        <taxon>fabids</taxon>
        <taxon>Fabales</taxon>
        <taxon>Fabaceae</taxon>
        <taxon>Papilionoideae</taxon>
        <taxon>50 kb inversion clade</taxon>
        <taxon>NPAAA clade</taxon>
        <taxon>Hologalegina</taxon>
        <taxon>IRL clade</taxon>
        <taxon>Fabeae</taxon>
        <taxon>Lathyrus</taxon>
    </lineage>
</organism>
<evidence type="ECO:0000256" key="1">
    <source>
        <dbReference type="SAM" id="MobiDB-lite"/>
    </source>
</evidence>
<keyword evidence="3" id="KW-1185">Reference proteome</keyword>
<dbReference type="AlphaFoldDB" id="A0A9D4YJ25"/>
<dbReference type="InterPro" id="IPR037256">
    <property type="entry name" value="ASC_dom_sf"/>
</dbReference>
<dbReference type="PANTHER" id="PTHR46316">
    <property type="entry name" value="SNF1-RELATED PROTEIN KINASE REGULATORY SUBUNIT BETA-1"/>
    <property type="match status" value="1"/>
</dbReference>
<dbReference type="EMBL" id="JAMSHJ010000001">
    <property type="protein sequence ID" value="KAI5440501.1"/>
    <property type="molecule type" value="Genomic_DNA"/>
</dbReference>
<feature type="region of interest" description="Disordered" evidence="1">
    <location>
        <begin position="11"/>
        <end position="36"/>
    </location>
</feature>